<evidence type="ECO:0000256" key="1">
    <source>
        <dbReference type="ARBA" id="ARBA00001947"/>
    </source>
</evidence>
<feature type="domain" description="Adenosine deaminase" evidence="7">
    <location>
        <begin position="27"/>
        <end position="362"/>
    </location>
</feature>
<evidence type="ECO:0000313" key="9">
    <source>
        <dbReference type="Proteomes" id="UP000219482"/>
    </source>
</evidence>
<dbReference type="Pfam" id="PF00962">
    <property type="entry name" value="A_deaminase"/>
    <property type="match status" value="1"/>
</dbReference>
<dbReference type="AlphaFoldDB" id="A0A286GEF0"/>
<comment type="cofactor">
    <cofactor evidence="1">
        <name>Zn(2+)</name>
        <dbReference type="ChEBI" id="CHEBI:29105"/>
    </cofactor>
</comment>
<evidence type="ECO:0000256" key="4">
    <source>
        <dbReference type="ARBA" id="ARBA00022723"/>
    </source>
</evidence>
<evidence type="ECO:0000256" key="6">
    <source>
        <dbReference type="ARBA" id="ARBA00022833"/>
    </source>
</evidence>
<dbReference type="PANTHER" id="PTHR11409:SF43">
    <property type="entry name" value="ADENOSINE DEAMINASE"/>
    <property type="match status" value="1"/>
</dbReference>
<name>A0A286GEF0_9ACTN</name>
<keyword evidence="5" id="KW-0378">Hydrolase</keyword>
<dbReference type="GO" id="GO:0046103">
    <property type="term" value="P:inosine biosynthetic process"/>
    <property type="evidence" value="ECO:0007669"/>
    <property type="project" value="TreeGrafter"/>
</dbReference>
<reference evidence="9" key="1">
    <citation type="submission" date="2017-09" db="EMBL/GenBank/DDBJ databases">
        <authorList>
            <person name="Varghese N."/>
            <person name="Submissions S."/>
        </authorList>
    </citation>
    <scope>NUCLEOTIDE SEQUENCE [LARGE SCALE GENOMIC DNA]</scope>
    <source>
        <strain evidence="9">DSM 44270</strain>
    </source>
</reference>
<organism evidence="8 9">
    <name type="scientific">Blastococcus haudaquaticus</name>
    <dbReference type="NCBI Taxonomy" id="1938745"/>
    <lineage>
        <taxon>Bacteria</taxon>
        <taxon>Bacillati</taxon>
        <taxon>Actinomycetota</taxon>
        <taxon>Actinomycetes</taxon>
        <taxon>Geodermatophilales</taxon>
        <taxon>Geodermatophilaceae</taxon>
        <taxon>Blastococcus</taxon>
    </lineage>
</organism>
<dbReference type="NCBIfam" id="NF006847">
    <property type="entry name" value="PRK09358.1-2"/>
    <property type="match status" value="1"/>
</dbReference>
<evidence type="ECO:0000256" key="5">
    <source>
        <dbReference type="ARBA" id="ARBA00022801"/>
    </source>
</evidence>
<keyword evidence="4" id="KW-0479">Metal-binding</keyword>
<dbReference type="InterPro" id="IPR006330">
    <property type="entry name" value="Ado/ade_deaminase"/>
</dbReference>
<protein>
    <recommendedName>
        <fullName evidence="3">adenosine deaminase</fullName>
        <ecNumber evidence="3">3.5.4.4</ecNumber>
    </recommendedName>
</protein>
<dbReference type="InterPro" id="IPR032466">
    <property type="entry name" value="Metal_Hydrolase"/>
</dbReference>
<accession>A0A286GEF0</accession>
<proteinExistence type="inferred from homology"/>
<gene>
    <name evidence="8" type="ORF">SAMN06272739_0475</name>
</gene>
<dbReference type="GO" id="GO:0006154">
    <property type="term" value="P:adenosine catabolic process"/>
    <property type="evidence" value="ECO:0007669"/>
    <property type="project" value="TreeGrafter"/>
</dbReference>
<evidence type="ECO:0000256" key="3">
    <source>
        <dbReference type="ARBA" id="ARBA00012784"/>
    </source>
</evidence>
<keyword evidence="6" id="KW-0862">Zinc</keyword>
<comment type="similarity">
    <text evidence="2">Belongs to the metallo-dependent hydrolases superfamily. Adenosine and AMP deaminases family.</text>
</comment>
<dbReference type="GO" id="GO:0043103">
    <property type="term" value="P:hypoxanthine salvage"/>
    <property type="evidence" value="ECO:0007669"/>
    <property type="project" value="TreeGrafter"/>
</dbReference>
<dbReference type="GO" id="GO:0005829">
    <property type="term" value="C:cytosol"/>
    <property type="evidence" value="ECO:0007669"/>
    <property type="project" value="TreeGrafter"/>
</dbReference>
<dbReference type="Gene3D" id="3.20.20.140">
    <property type="entry name" value="Metal-dependent hydrolases"/>
    <property type="match status" value="1"/>
</dbReference>
<dbReference type="SUPFAM" id="SSF51556">
    <property type="entry name" value="Metallo-dependent hydrolases"/>
    <property type="match status" value="1"/>
</dbReference>
<dbReference type="Proteomes" id="UP000219482">
    <property type="component" value="Unassembled WGS sequence"/>
</dbReference>
<dbReference type="PANTHER" id="PTHR11409">
    <property type="entry name" value="ADENOSINE DEAMINASE"/>
    <property type="match status" value="1"/>
</dbReference>
<dbReference type="InterPro" id="IPR001365">
    <property type="entry name" value="A_deaminase_dom"/>
</dbReference>
<evidence type="ECO:0000256" key="2">
    <source>
        <dbReference type="ARBA" id="ARBA00006676"/>
    </source>
</evidence>
<dbReference type="GO" id="GO:0046872">
    <property type="term" value="F:metal ion binding"/>
    <property type="evidence" value="ECO:0007669"/>
    <property type="project" value="UniProtKB-KW"/>
</dbReference>
<dbReference type="GO" id="GO:0004000">
    <property type="term" value="F:adenosine deaminase activity"/>
    <property type="evidence" value="ECO:0007669"/>
    <property type="project" value="TreeGrafter"/>
</dbReference>
<dbReference type="NCBIfam" id="TIGR01430">
    <property type="entry name" value="aden_deam"/>
    <property type="match status" value="1"/>
</dbReference>
<sequence length="371" mass="39410">MAGPRVELSYVPLVPAPLNIGNVVRAPKVLLHDHLDGGLRPQTVLELAEEHGYRELPASDADSLGAWFRQAADSGSLVQYLETFAHTVGVMQHPDAIHRVARECALDLAADGVVYAEVRFAPELSTAGGLAIDEVVEAMVDGFAVGSREATEAGTPIRVGALLCAMRQADRWDEVAGLVVRHRGRGVVGFDLAGPEIGFPPDRILSAIGVLDGARAHRTIHAGEAAGIDSIRAALDGAHAERLGHGVRIADEVPVDGPLGPLAQRVLDEQVVLEIAPSSNVQTGAYPSLAEHPVDRLHRLGFAVTLNTDNRLMSGVSVSSEVTDVATTFGWSWDDVRTVTERALAAAFIDGDERARLLDEVVRPGYTALQG</sequence>
<dbReference type="EC" id="3.5.4.4" evidence="3"/>
<evidence type="ECO:0000259" key="7">
    <source>
        <dbReference type="Pfam" id="PF00962"/>
    </source>
</evidence>
<dbReference type="EMBL" id="OCNK01000001">
    <property type="protein sequence ID" value="SOD93887.1"/>
    <property type="molecule type" value="Genomic_DNA"/>
</dbReference>
<evidence type="ECO:0000313" key="8">
    <source>
        <dbReference type="EMBL" id="SOD93887.1"/>
    </source>
</evidence>
<keyword evidence="9" id="KW-1185">Reference proteome</keyword>